<keyword evidence="2" id="KW-0813">Transport</keyword>
<dbReference type="GO" id="GO:0005507">
    <property type="term" value="F:copper ion binding"/>
    <property type="evidence" value="ECO:0007669"/>
    <property type="project" value="InterPro"/>
</dbReference>
<dbReference type="CDD" id="cd04220">
    <property type="entry name" value="Halocyanin"/>
    <property type="match status" value="1"/>
</dbReference>
<dbReference type="SUPFAM" id="SSF49503">
    <property type="entry name" value="Cupredoxins"/>
    <property type="match status" value="1"/>
</dbReference>
<dbReference type="Proteomes" id="UP000663525">
    <property type="component" value="Chromosome"/>
</dbReference>
<evidence type="ECO:0000313" key="10">
    <source>
        <dbReference type="EMBL" id="QSG06604.1"/>
    </source>
</evidence>
<feature type="transmembrane region" description="Helical" evidence="8">
    <location>
        <begin position="178"/>
        <end position="198"/>
    </location>
</feature>
<accession>A0A897N1Q7</accession>
<dbReference type="GO" id="GO:0009055">
    <property type="term" value="F:electron transfer activity"/>
    <property type="evidence" value="ECO:0007669"/>
    <property type="project" value="InterPro"/>
</dbReference>
<dbReference type="AlphaFoldDB" id="A0A897N1Q7"/>
<feature type="binding site" evidence="7">
    <location>
        <position position="135"/>
    </location>
    <ligand>
        <name>Cu cation</name>
        <dbReference type="ChEBI" id="CHEBI:23378"/>
    </ligand>
</feature>
<dbReference type="EMBL" id="CP064787">
    <property type="protein sequence ID" value="QSG06604.1"/>
    <property type="molecule type" value="Genomic_DNA"/>
</dbReference>
<keyword evidence="5 7" id="KW-0186">Copper</keyword>
<dbReference type="InterPro" id="IPR002387">
    <property type="entry name" value="Plastocyanin"/>
</dbReference>
<evidence type="ECO:0000256" key="6">
    <source>
        <dbReference type="ARBA" id="ARBA00023136"/>
    </source>
</evidence>
<dbReference type="NCBIfam" id="TIGR03102">
    <property type="entry name" value="halo_cynanin"/>
    <property type="match status" value="1"/>
</dbReference>
<dbReference type="PRINTS" id="PR00157">
    <property type="entry name" value="PLASTOCYANIN"/>
</dbReference>
<keyword evidence="4" id="KW-0249">Electron transport</keyword>
<evidence type="ECO:0000256" key="5">
    <source>
        <dbReference type="ARBA" id="ARBA00023008"/>
    </source>
</evidence>
<evidence type="ECO:0000256" key="3">
    <source>
        <dbReference type="ARBA" id="ARBA00022723"/>
    </source>
</evidence>
<evidence type="ECO:0000313" key="11">
    <source>
        <dbReference type="Proteomes" id="UP000663525"/>
    </source>
</evidence>
<dbReference type="PANTHER" id="PTHR34192">
    <property type="entry name" value="PLASTOCYANIN MAJOR ISOFORM, CHLOROPLASTIC-RELATED"/>
    <property type="match status" value="1"/>
</dbReference>
<feature type="binding site" evidence="7">
    <location>
        <position position="143"/>
    </location>
    <ligand>
        <name>Cu cation</name>
        <dbReference type="ChEBI" id="CHEBI:23378"/>
    </ligand>
</feature>
<evidence type="ECO:0000256" key="2">
    <source>
        <dbReference type="ARBA" id="ARBA00022448"/>
    </source>
</evidence>
<keyword evidence="8" id="KW-1133">Transmembrane helix</keyword>
<dbReference type="GO" id="GO:0016020">
    <property type="term" value="C:membrane"/>
    <property type="evidence" value="ECO:0007669"/>
    <property type="project" value="UniProtKB-SubCell"/>
</dbReference>
<dbReference type="InterPro" id="IPR008972">
    <property type="entry name" value="Cupredoxin"/>
</dbReference>
<reference evidence="10" key="1">
    <citation type="submission" date="2020-11" db="EMBL/GenBank/DDBJ databases">
        <title>Carbohydrate-dependent, anaerobic sulfur respiration: A novel catabolism in halophilic archaea.</title>
        <authorList>
            <person name="Sorokin D.Y."/>
            <person name="Messina E."/>
            <person name="Smedile F."/>
            <person name="La Cono V."/>
            <person name="Hallsworth J.E."/>
            <person name="Yakimov M.M."/>
        </authorList>
    </citation>
    <scope>NUCLEOTIDE SEQUENCE</scope>
    <source>
        <strain evidence="10">HSR12-1</strain>
    </source>
</reference>
<comment type="subcellular location">
    <subcellularLocation>
        <location evidence="1">Membrane</location>
    </subcellularLocation>
</comment>
<comment type="cofactor">
    <cofactor evidence="7">
        <name>Cu(2+)</name>
        <dbReference type="ChEBI" id="CHEBI:29036"/>
    </cofactor>
    <text evidence="7">The crystal structure with reduced Cu(1+) has also been determined.</text>
</comment>
<sequence>MWYMHRRDFLRTAGGAAGGAGALAASGSAAAQAAEQPDYGGYLDSANGFGGSTTDLRGQEEVTIAVGAGSDGYAFDPAAVWVDPGTTIVWEWTGAGGDHNVVGESVEFTSGDPVGEEGYTYEQTFEESGIVTYYCSPHENLGMLGAVAVGDDIPTVEVEAGGGAQSPEEMGVPFQPHFVGIATLLMMGMTFIYTFFFLKYGESAHTSGGRN</sequence>
<dbReference type="InterPro" id="IPR000923">
    <property type="entry name" value="BlueCu_1"/>
</dbReference>
<dbReference type="PANTHER" id="PTHR34192:SF10">
    <property type="entry name" value="PLASTOCYANIN MAJOR ISOFORM, CHLOROPLASTIC-RELATED"/>
    <property type="match status" value="1"/>
</dbReference>
<proteinExistence type="predicted"/>
<evidence type="ECO:0000259" key="9">
    <source>
        <dbReference type="Pfam" id="PF00127"/>
    </source>
</evidence>
<organism evidence="10 11">
    <name type="scientific">Halapricum desulfuricans</name>
    <dbReference type="NCBI Taxonomy" id="2841257"/>
    <lineage>
        <taxon>Archaea</taxon>
        <taxon>Methanobacteriati</taxon>
        <taxon>Methanobacteriota</taxon>
        <taxon>Stenosarchaea group</taxon>
        <taxon>Halobacteria</taxon>
        <taxon>Halobacteriales</taxon>
        <taxon>Haloarculaceae</taxon>
        <taxon>Halapricum</taxon>
    </lineage>
</organism>
<evidence type="ECO:0000256" key="8">
    <source>
        <dbReference type="SAM" id="Phobius"/>
    </source>
</evidence>
<feature type="binding site" evidence="7">
    <location>
        <position position="138"/>
    </location>
    <ligand>
        <name>Cu cation</name>
        <dbReference type="ChEBI" id="CHEBI:23378"/>
    </ligand>
</feature>
<feature type="binding site" evidence="7">
    <location>
        <position position="99"/>
    </location>
    <ligand>
        <name>Cu cation</name>
        <dbReference type="ChEBI" id="CHEBI:23378"/>
    </ligand>
</feature>
<dbReference type="Gene3D" id="2.60.40.420">
    <property type="entry name" value="Cupredoxins - blue copper proteins"/>
    <property type="match status" value="1"/>
</dbReference>
<evidence type="ECO:0000256" key="1">
    <source>
        <dbReference type="ARBA" id="ARBA00004370"/>
    </source>
</evidence>
<dbReference type="Pfam" id="PF00127">
    <property type="entry name" value="Copper-bind"/>
    <property type="match status" value="1"/>
</dbReference>
<keyword evidence="3 7" id="KW-0479">Metal-binding</keyword>
<dbReference type="PROSITE" id="PS51318">
    <property type="entry name" value="TAT"/>
    <property type="match status" value="1"/>
</dbReference>
<keyword evidence="6 8" id="KW-0472">Membrane</keyword>
<evidence type="ECO:0000256" key="4">
    <source>
        <dbReference type="ARBA" id="ARBA00022982"/>
    </source>
</evidence>
<name>A0A897N1Q7_9EURY</name>
<keyword evidence="8" id="KW-0812">Transmembrane</keyword>
<dbReference type="InterPro" id="IPR006311">
    <property type="entry name" value="TAT_signal"/>
</dbReference>
<dbReference type="InterPro" id="IPR017533">
    <property type="entry name" value="Halocyanin"/>
</dbReference>
<protein>
    <submittedName>
        <fullName evidence="10">Plastocyanin</fullName>
    </submittedName>
</protein>
<feature type="domain" description="Blue (type 1) copper" evidence="9">
    <location>
        <begin position="63"/>
        <end position="149"/>
    </location>
</feature>
<gene>
    <name evidence="10" type="primary">petE3</name>
    <name evidence="10" type="ORF">HSR121_2275</name>
</gene>
<evidence type="ECO:0000256" key="7">
    <source>
        <dbReference type="PIRSR" id="PIRSR602387-1"/>
    </source>
</evidence>